<keyword evidence="3" id="KW-1185">Reference proteome</keyword>
<dbReference type="Pfam" id="PF11772">
    <property type="entry name" value="EpuA"/>
    <property type="match status" value="1"/>
</dbReference>
<keyword evidence="1" id="KW-1133">Transmembrane helix</keyword>
<keyword evidence="2" id="KW-0804">Transcription</keyword>
<name>A0A1H9HQ41_9LACT</name>
<proteinExistence type="predicted"/>
<keyword evidence="1" id="KW-0812">Transmembrane</keyword>
<dbReference type="AlphaFoldDB" id="A0A1H9HQ41"/>
<dbReference type="OrthoDB" id="2300232at2"/>
<dbReference type="Proteomes" id="UP000198556">
    <property type="component" value="Unassembled WGS sequence"/>
</dbReference>
<dbReference type="RefSeq" id="WP_089745803.1">
    <property type="nucleotide sequence ID" value="NZ_FOGF01000003.1"/>
</dbReference>
<keyword evidence="2" id="KW-0240">DNA-directed RNA polymerase</keyword>
<dbReference type="EMBL" id="FOGF01000003">
    <property type="protein sequence ID" value="SEQ64459.1"/>
    <property type="molecule type" value="Genomic_DNA"/>
</dbReference>
<protein>
    <submittedName>
        <fullName evidence="2">DNA-directed RNA polymerase subunit beta</fullName>
    </submittedName>
</protein>
<evidence type="ECO:0000313" key="3">
    <source>
        <dbReference type="Proteomes" id="UP000198556"/>
    </source>
</evidence>
<reference evidence="2 3" key="1">
    <citation type="submission" date="2016-10" db="EMBL/GenBank/DDBJ databases">
        <authorList>
            <person name="de Groot N.N."/>
        </authorList>
    </citation>
    <scope>NUCLEOTIDE SEQUENCE [LARGE SCALE GENOMIC DNA]</scope>
    <source>
        <strain evidence="2 3">DSM 15827</strain>
    </source>
</reference>
<accession>A0A1H9HQ41</accession>
<sequence>MIESKKFFLKALIRVLLIILLALVVFCIGLMIGYAVIGDGESIFDIFKPSTWQNIVNFLH</sequence>
<dbReference type="STRING" id="137733.SAMN05421767_10324"/>
<keyword evidence="1" id="KW-0472">Membrane</keyword>
<evidence type="ECO:0000313" key="2">
    <source>
        <dbReference type="EMBL" id="SEQ64459.1"/>
    </source>
</evidence>
<evidence type="ECO:0000256" key="1">
    <source>
        <dbReference type="SAM" id="Phobius"/>
    </source>
</evidence>
<organism evidence="2 3">
    <name type="scientific">Granulicatella balaenopterae</name>
    <dbReference type="NCBI Taxonomy" id="137733"/>
    <lineage>
        <taxon>Bacteria</taxon>
        <taxon>Bacillati</taxon>
        <taxon>Bacillota</taxon>
        <taxon>Bacilli</taxon>
        <taxon>Lactobacillales</taxon>
        <taxon>Carnobacteriaceae</taxon>
        <taxon>Granulicatella</taxon>
    </lineage>
</organism>
<dbReference type="GO" id="GO:0000428">
    <property type="term" value="C:DNA-directed RNA polymerase complex"/>
    <property type="evidence" value="ECO:0007669"/>
    <property type="project" value="UniProtKB-KW"/>
</dbReference>
<feature type="transmembrane region" description="Helical" evidence="1">
    <location>
        <begin position="12"/>
        <end position="37"/>
    </location>
</feature>
<dbReference type="InterPro" id="IPR024596">
    <property type="entry name" value="RNApol_su_b/EpuA"/>
</dbReference>
<gene>
    <name evidence="2" type="ORF">SAMN05421767_10324</name>
</gene>